<comment type="caution">
    <text evidence="7">The sequence shown here is derived from an EMBL/GenBank/DDBJ whole genome shotgun (WGS) entry which is preliminary data.</text>
</comment>
<keyword evidence="8" id="KW-1185">Reference proteome</keyword>
<dbReference type="Gene3D" id="2.60.120.330">
    <property type="entry name" value="B-lactam Antibiotic, Isopenicillin N Synthase, Chain"/>
    <property type="match status" value="1"/>
</dbReference>
<dbReference type="GO" id="GO:0046872">
    <property type="term" value="F:metal ion binding"/>
    <property type="evidence" value="ECO:0007669"/>
    <property type="project" value="UniProtKB-KW"/>
</dbReference>
<dbReference type="AlphaFoldDB" id="A0AAP0G6S3"/>
<accession>A0AAP0G6S3</accession>
<dbReference type="InterPro" id="IPR027443">
    <property type="entry name" value="IPNS-like_sf"/>
</dbReference>
<dbReference type="PANTHER" id="PTHR47991">
    <property type="entry name" value="OXOGLUTARATE/IRON-DEPENDENT DIOXYGENASE"/>
    <property type="match status" value="1"/>
</dbReference>
<sequence>MVKEIADSGAAGTSFPSNYIAGDPSSVVTDDSSALADIPIIDFSLLSNGIPETRAEIVRELGQACEEWGFFTVVNHGVTEEMRAAMMDAFVGFFDLAAEEKDEYLGRRVMDPIRMGTSFNSTVRMRPTGGIFLRFGYIRYSILLLSQLSSATAPATHRHRTWDRIPLDREVSEDYAKHTRYLAKELLRGIWDSLGLEEKEMEEALDLDSCYQVLVGNIYPPCPNPELTWGLPPHSDHGLLTVLMQNETDGLQVMHHGKWVPVNPLPNSFLVNLGDHMELYQWGPSFLVTSVSLLLTARSVCRRLLGFLCSRPPLLATSSRPALQAASLGR</sequence>
<dbReference type="Proteomes" id="UP001418222">
    <property type="component" value="Unassembled WGS sequence"/>
</dbReference>
<gene>
    <name evidence="7" type="primary">SRG1</name>
    <name evidence="7" type="ORF">KSP39_PZI009958</name>
</gene>
<evidence type="ECO:0000256" key="2">
    <source>
        <dbReference type="ARBA" id="ARBA00022723"/>
    </source>
</evidence>
<keyword evidence="4 5" id="KW-0408">Iron</keyword>
<reference evidence="7 8" key="1">
    <citation type="journal article" date="2022" name="Nat. Plants">
        <title>Genomes of leafy and leafless Platanthera orchids illuminate the evolution of mycoheterotrophy.</title>
        <authorList>
            <person name="Li M.H."/>
            <person name="Liu K.W."/>
            <person name="Li Z."/>
            <person name="Lu H.C."/>
            <person name="Ye Q.L."/>
            <person name="Zhang D."/>
            <person name="Wang J.Y."/>
            <person name="Li Y.F."/>
            <person name="Zhong Z.M."/>
            <person name="Liu X."/>
            <person name="Yu X."/>
            <person name="Liu D.K."/>
            <person name="Tu X.D."/>
            <person name="Liu B."/>
            <person name="Hao Y."/>
            <person name="Liao X.Y."/>
            <person name="Jiang Y.T."/>
            <person name="Sun W.H."/>
            <person name="Chen J."/>
            <person name="Chen Y.Q."/>
            <person name="Ai Y."/>
            <person name="Zhai J.W."/>
            <person name="Wu S.S."/>
            <person name="Zhou Z."/>
            <person name="Hsiao Y.Y."/>
            <person name="Wu W.L."/>
            <person name="Chen Y.Y."/>
            <person name="Lin Y.F."/>
            <person name="Hsu J.L."/>
            <person name="Li C.Y."/>
            <person name="Wang Z.W."/>
            <person name="Zhao X."/>
            <person name="Zhong W.Y."/>
            <person name="Ma X.K."/>
            <person name="Ma L."/>
            <person name="Huang J."/>
            <person name="Chen G.Z."/>
            <person name="Huang M.Z."/>
            <person name="Huang L."/>
            <person name="Peng D.H."/>
            <person name="Luo Y.B."/>
            <person name="Zou S.Q."/>
            <person name="Chen S.P."/>
            <person name="Lan S."/>
            <person name="Tsai W.C."/>
            <person name="Van de Peer Y."/>
            <person name="Liu Z.J."/>
        </authorList>
    </citation>
    <scope>NUCLEOTIDE SEQUENCE [LARGE SCALE GENOMIC DNA]</scope>
    <source>
        <strain evidence="7">Lor287</strain>
    </source>
</reference>
<evidence type="ECO:0000256" key="3">
    <source>
        <dbReference type="ARBA" id="ARBA00023002"/>
    </source>
</evidence>
<evidence type="ECO:0000313" key="7">
    <source>
        <dbReference type="EMBL" id="KAK8940934.1"/>
    </source>
</evidence>
<dbReference type="GO" id="GO:0016491">
    <property type="term" value="F:oxidoreductase activity"/>
    <property type="evidence" value="ECO:0007669"/>
    <property type="project" value="UniProtKB-KW"/>
</dbReference>
<proteinExistence type="inferred from homology"/>
<evidence type="ECO:0000259" key="6">
    <source>
        <dbReference type="PROSITE" id="PS51471"/>
    </source>
</evidence>
<dbReference type="InterPro" id="IPR005123">
    <property type="entry name" value="Oxoglu/Fe-dep_dioxygenase_dom"/>
</dbReference>
<comment type="similarity">
    <text evidence="1 5">Belongs to the iron/ascorbate-dependent oxidoreductase family.</text>
</comment>
<dbReference type="Pfam" id="PF03171">
    <property type="entry name" value="2OG-FeII_Oxy"/>
    <property type="match status" value="1"/>
</dbReference>
<dbReference type="EMBL" id="JBBWWQ010000008">
    <property type="protein sequence ID" value="KAK8940934.1"/>
    <property type="molecule type" value="Genomic_DNA"/>
</dbReference>
<evidence type="ECO:0000256" key="1">
    <source>
        <dbReference type="ARBA" id="ARBA00008056"/>
    </source>
</evidence>
<dbReference type="InterPro" id="IPR050295">
    <property type="entry name" value="Plant_2OG-oxidoreductases"/>
</dbReference>
<dbReference type="InterPro" id="IPR044861">
    <property type="entry name" value="IPNS-like_FE2OG_OXY"/>
</dbReference>
<evidence type="ECO:0000256" key="5">
    <source>
        <dbReference type="RuleBase" id="RU003682"/>
    </source>
</evidence>
<protein>
    <submittedName>
        <fullName evidence="7">Protein SRG1</fullName>
    </submittedName>
</protein>
<keyword evidence="2 5" id="KW-0479">Metal-binding</keyword>
<dbReference type="PROSITE" id="PS51471">
    <property type="entry name" value="FE2OG_OXY"/>
    <property type="match status" value="1"/>
</dbReference>
<evidence type="ECO:0000256" key="4">
    <source>
        <dbReference type="ARBA" id="ARBA00023004"/>
    </source>
</evidence>
<name>A0AAP0G6S3_9ASPA</name>
<dbReference type="SUPFAM" id="SSF51197">
    <property type="entry name" value="Clavaminate synthase-like"/>
    <property type="match status" value="1"/>
</dbReference>
<keyword evidence="3 5" id="KW-0560">Oxidoreductase</keyword>
<organism evidence="7 8">
    <name type="scientific">Platanthera zijinensis</name>
    <dbReference type="NCBI Taxonomy" id="2320716"/>
    <lineage>
        <taxon>Eukaryota</taxon>
        <taxon>Viridiplantae</taxon>
        <taxon>Streptophyta</taxon>
        <taxon>Embryophyta</taxon>
        <taxon>Tracheophyta</taxon>
        <taxon>Spermatophyta</taxon>
        <taxon>Magnoliopsida</taxon>
        <taxon>Liliopsida</taxon>
        <taxon>Asparagales</taxon>
        <taxon>Orchidaceae</taxon>
        <taxon>Orchidoideae</taxon>
        <taxon>Orchideae</taxon>
        <taxon>Orchidinae</taxon>
        <taxon>Platanthera</taxon>
    </lineage>
</organism>
<dbReference type="PRINTS" id="PR00682">
    <property type="entry name" value="IPNSYNTHASE"/>
</dbReference>
<dbReference type="InterPro" id="IPR026992">
    <property type="entry name" value="DIOX_N"/>
</dbReference>
<dbReference type="Pfam" id="PF14226">
    <property type="entry name" value="DIOX_N"/>
    <property type="match status" value="1"/>
</dbReference>
<evidence type="ECO:0000313" key="8">
    <source>
        <dbReference type="Proteomes" id="UP001418222"/>
    </source>
</evidence>
<feature type="domain" description="Fe2OG dioxygenase" evidence="6">
    <location>
        <begin position="206"/>
        <end position="330"/>
    </location>
</feature>